<dbReference type="OMA" id="CELTTHM"/>
<proteinExistence type="inferred from homology"/>
<dbReference type="PROSITE" id="PS00028">
    <property type="entry name" value="ZINC_FINGER_C2H2_1"/>
    <property type="match status" value="8"/>
</dbReference>
<evidence type="ECO:0000256" key="1">
    <source>
        <dbReference type="ARBA" id="ARBA00004123"/>
    </source>
</evidence>
<feature type="domain" description="C2H2-type" evidence="14">
    <location>
        <begin position="367"/>
        <end position="394"/>
    </location>
</feature>
<dbReference type="Pfam" id="PF00096">
    <property type="entry name" value="zf-C2H2"/>
    <property type="match status" value="7"/>
</dbReference>
<evidence type="ECO:0000256" key="11">
    <source>
        <dbReference type="PROSITE-ProRule" id="PRU00042"/>
    </source>
</evidence>
<name>A0A8C4ZTI7_GADMO</name>
<reference evidence="15" key="2">
    <citation type="submission" date="2025-09" db="UniProtKB">
        <authorList>
            <consortium name="Ensembl"/>
        </authorList>
    </citation>
    <scope>IDENTIFICATION</scope>
</reference>
<dbReference type="InterPro" id="IPR036236">
    <property type="entry name" value="Znf_C2H2_sf"/>
</dbReference>
<evidence type="ECO:0000313" key="16">
    <source>
        <dbReference type="Proteomes" id="UP000694546"/>
    </source>
</evidence>
<dbReference type="PANTHER" id="PTHR24404:SF111">
    <property type="entry name" value="GASTRULA ZINC FINGER PROTEIN XLCGF49.1-LIKE-RELATED"/>
    <property type="match status" value="1"/>
</dbReference>
<dbReference type="FunFam" id="3.30.160.60:FF:000303">
    <property type="entry name" value="Zinc finger protein 41"/>
    <property type="match status" value="1"/>
</dbReference>
<keyword evidence="6" id="KW-0862">Zinc</keyword>
<dbReference type="FunFam" id="3.30.160.60:FF:000770">
    <property type="entry name" value="zinc finger protein 16"/>
    <property type="match status" value="1"/>
</dbReference>
<feature type="region of interest" description="Disordered" evidence="13">
    <location>
        <begin position="112"/>
        <end position="136"/>
    </location>
</feature>
<dbReference type="FunFam" id="3.30.160.60:FF:000446">
    <property type="entry name" value="Zinc finger protein"/>
    <property type="match status" value="1"/>
</dbReference>
<keyword evidence="5 11" id="KW-0863">Zinc-finger</keyword>
<evidence type="ECO:0000256" key="10">
    <source>
        <dbReference type="ARBA" id="ARBA00023242"/>
    </source>
</evidence>
<evidence type="ECO:0000256" key="9">
    <source>
        <dbReference type="ARBA" id="ARBA00023163"/>
    </source>
</evidence>
<dbReference type="FunFam" id="3.30.160.60:FF:001639">
    <property type="entry name" value="Si:dkey-7i4.21"/>
    <property type="match status" value="1"/>
</dbReference>
<keyword evidence="12" id="KW-0175">Coiled coil</keyword>
<accession>A0A8C4ZTI7</accession>
<keyword evidence="3" id="KW-0479">Metal-binding</keyword>
<comment type="subcellular location">
    <subcellularLocation>
        <location evidence="1">Nucleus</location>
    </subcellularLocation>
</comment>
<evidence type="ECO:0000256" key="4">
    <source>
        <dbReference type="ARBA" id="ARBA00022737"/>
    </source>
</evidence>
<organism evidence="15 16">
    <name type="scientific">Gadus morhua</name>
    <name type="common">Atlantic cod</name>
    <dbReference type="NCBI Taxonomy" id="8049"/>
    <lineage>
        <taxon>Eukaryota</taxon>
        <taxon>Metazoa</taxon>
        <taxon>Chordata</taxon>
        <taxon>Craniata</taxon>
        <taxon>Vertebrata</taxon>
        <taxon>Euteleostomi</taxon>
        <taxon>Actinopterygii</taxon>
        <taxon>Neopterygii</taxon>
        <taxon>Teleostei</taxon>
        <taxon>Neoteleostei</taxon>
        <taxon>Acanthomorphata</taxon>
        <taxon>Zeiogadaria</taxon>
        <taxon>Gadariae</taxon>
        <taxon>Gadiformes</taxon>
        <taxon>Gadoidei</taxon>
        <taxon>Gadidae</taxon>
        <taxon>Gadus</taxon>
    </lineage>
</organism>
<evidence type="ECO:0000256" key="5">
    <source>
        <dbReference type="ARBA" id="ARBA00022771"/>
    </source>
</evidence>
<evidence type="ECO:0000256" key="12">
    <source>
        <dbReference type="SAM" id="Coils"/>
    </source>
</evidence>
<evidence type="ECO:0000256" key="3">
    <source>
        <dbReference type="ARBA" id="ARBA00022723"/>
    </source>
</evidence>
<feature type="domain" description="C2H2-type" evidence="14">
    <location>
        <begin position="479"/>
        <end position="506"/>
    </location>
</feature>
<dbReference type="Proteomes" id="UP000694546">
    <property type="component" value="Chromosome 7"/>
</dbReference>
<feature type="domain" description="C2H2-type" evidence="14">
    <location>
        <begin position="423"/>
        <end position="450"/>
    </location>
</feature>
<dbReference type="AlphaFoldDB" id="A0A8C4ZTI7"/>
<dbReference type="FunFam" id="3.30.160.60:FF:000478">
    <property type="entry name" value="Zinc finger protein 133"/>
    <property type="match status" value="1"/>
</dbReference>
<reference evidence="15" key="1">
    <citation type="submission" date="2025-08" db="UniProtKB">
        <authorList>
            <consortium name="Ensembl"/>
        </authorList>
    </citation>
    <scope>IDENTIFICATION</scope>
</reference>
<evidence type="ECO:0000256" key="13">
    <source>
        <dbReference type="SAM" id="MobiDB-lite"/>
    </source>
</evidence>
<protein>
    <recommendedName>
        <fullName evidence="14">C2H2-type domain-containing protein</fullName>
    </recommendedName>
</protein>
<keyword evidence="4" id="KW-0677">Repeat</keyword>
<dbReference type="PANTHER" id="PTHR24404">
    <property type="entry name" value="ZINC FINGER PROTEIN"/>
    <property type="match status" value="1"/>
</dbReference>
<keyword evidence="7" id="KW-0805">Transcription regulation</keyword>
<evidence type="ECO:0000256" key="8">
    <source>
        <dbReference type="ARBA" id="ARBA00023125"/>
    </source>
</evidence>
<dbReference type="Gene3D" id="3.30.160.60">
    <property type="entry name" value="Classic Zinc Finger"/>
    <property type="match status" value="8"/>
</dbReference>
<sequence length="531" mass="60372">MLINMSPSGSTMEEKLSSIMDVLAKAAVSEISQLFSEGSATLQLQITQSREENEALRTRMKEMRSELFSLRLQTISKASGTAIRFALTRDNICKPETSSLGNGLKPLMDHKAVGHSPFHSRSKSEASSVTSPAEETPNIILIRIEEDISGCRPAEDCDAFGDRSTQSGATLESLHVDAAGSSYVSSQNAELRILSVHAQGGGQLVMEGHDTLFTASEVEALNSLSADCSVAQSLDCGERMDCRKQLAVQETQDNFLNEEEEDIGGFWPPVEDCSDIKDCSTQHGAASDSLHPDAPGSSHMFSPVHSREKPYRCEQCMKGFKRRSELTTHMRIHSGEKPYRCDQCMKGFKRRCELTTHMRIHSGEKPFRCDQCMKRFSQSGHLTMHMRIHSREKPHRCDQCMKRFSQSCSLKKHMMIHSGEKPYRCDQCMKRFSRSFSLKIHMRIHSTEKPYRCDQCMKSFKRSYDLKIHMRVHSGEKPYRCDQCMKRFSQSISLKTHMRIHSKEKPYRCDQCMKGFSQSCHLKIHMRIHSR</sequence>
<feature type="domain" description="C2H2-type" evidence="14">
    <location>
        <begin position="311"/>
        <end position="338"/>
    </location>
</feature>
<dbReference type="FunFam" id="3.30.160.60:FF:000624">
    <property type="entry name" value="zinc finger protein 697"/>
    <property type="match status" value="1"/>
</dbReference>
<keyword evidence="9" id="KW-0804">Transcription</keyword>
<dbReference type="PROSITE" id="PS50157">
    <property type="entry name" value="ZINC_FINGER_C2H2_2"/>
    <property type="match status" value="8"/>
</dbReference>
<comment type="similarity">
    <text evidence="2">Belongs to the krueppel C2H2-type zinc-finger protein family.</text>
</comment>
<keyword evidence="8" id="KW-0238">DNA-binding</keyword>
<dbReference type="InterPro" id="IPR013087">
    <property type="entry name" value="Znf_C2H2_type"/>
</dbReference>
<evidence type="ECO:0000256" key="2">
    <source>
        <dbReference type="ARBA" id="ARBA00006991"/>
    </source>
</evidence>
<feature type="coiled-coil region" evidence="12">
    <location>
        <begin position="39"/>
        <end position="73"/>
    </location>
</feature>
<dbReference type="GO" id="GO:0005634">
    <property type="term" value="C:nucleus"/>
    <property type="evidence" value="ECO:0007669"/>
    <property type="project" value="UniProtKB-SubCell"/>
</dbReference>
<keyword evidence="16" id="KW-1185">Reference proteome</keyword>
<feature type="domain" description="C2H2-type" evidence="14">
    <location>
        <begin position="395"/>
        <end position="422"/>
    </location>
</feature>
<feature type="domain" description="C2H2-type" evidence="14">
    <location>
        <begin position="339"/>
        <end position="366"/>
    </location>
</feature>
<dbReference type="SMART" id="SM00355">
    <property type="entry name" value="ZnF_C2H2"/>
    <property type="match status" value="8"/>
</dbReference>
<dbReference type="GO" id="GO:0000978">
    <property type="term" value="F:RNA polymerase II cis-regulatory region sequence-specific DNA binding"/>
    <property type="evidence" value="ECO:0007669"/>
    <property type="project" value="TreeGrafter"/>
</dbReference>
<dbReference type="GeneTree" id="ENSGT01150000286971"/>
<dbReference type="FunFam" id="3.30.160.60:FF:000110">
    <property type="entry name" value="Zinc finger protein-like"/>
    <property type="match status" value="1"/>
</dbReference>
<feature type="region of interest" description="Disordered" evidence="13">
    <location>
        <begin position="279"/>
        <end position="304"/>
    </location>
</feature>
<evidence type="ECO:0000313" key="15">
    <source>
        <dbReference type="Ensembl" id="ENSGMOP00000022354.1"/>
    </source>
</evidence>
<dbReference type="Ensembl" id="ENSGMOT00000068976.1">
    <property type="protein sequence ID" value="ENSGMOP00000022354.1"/>
    <property type="gene ID" value="ENSGMOG00000033163.1"/>
</dbReference>
<feature type="domain" description="C2H2-type" evidence="14">
    <location>
        <begin position="507"/>
        <end position="531"/>
    </location>
</feature>
<dbReference type="InterPro" id="IPR050589">
    <property type="entry name" value="Ikaros_C2H2-ZF"/>
</dbReference>
<feature type="domain" description="C2H2-type" evidence="14">
    <location>
        <begin position="451"/>
        <end position="478"/>
    </location>
</feature>
<dbReference type="GO" id="GO:0008270">
    <property type="term" value="F:zinc ion binding"/>
    <property type="evidence" value="ECO:0007669"/>
    <property type="project" value="UniProtKB-KW"/>
</dbReference>
<dbReference type="GO" id="GO:0003700">
    <property type="term" value="F:DNA-binding transcription factor activity"/>
    <property type="evidence" value="ECO:0007669"/>
    <property type="project" value="TreeGrafter"/>
</dbReference>
<dbReference type="FunFam" id="3.30.160.60:FF:001443">
    <property type="entry name" value="Zinc finger protein 668"/>
    <property type="match status" value="1"/>
</dbReference>
<evidence type="ECO:0000259" key="14">
    <source>
        <dbReference type="PROSITE" id="PS50157"/>
    </source>
</evidence>
<keyword evidence="10" id="KW-0539">Nucleus</keyword>
<evidence type="ECO:0000256" key="6">
    <source>
        <dbReference type="ARBA" id="ARBA00022833"/>
    </source>
</evidence>
<dbReference type="GO" id="GO:0006357">
    <property type="term" value="P:regulation of transcription by RNA polymerase II"/>
    <property type="evidence" value="ECO:0007669"/>
    <property type="project" value="TreeGrafter"/>
</dbReference>
<dbReference type="SUPFAM" id="SSF57667">
    <property type="entry name" value="beta-beta-alpha zinc fingers"/>
    <property type="match status" value="4"/>
</dbReference>
<evidence type="ECO:0000256" key="7">
    <source>
        <dbReference type="ARBA" id="ARBA00023015"/>
    </source>
</evidence>